<protein>
    <recommendedName>
        <fullName evidence="2">histidine kinase</fullName>
        <ecNumber evidence="2">2.7.13.3</ecNumber>
    </recommendedName>
</protein>
<dbReference type="Gene3D" id="1.10.287.130">
    <property type="match status" value="1"/>
</dbReference>
<feature type="coiled-coil region" evidence="7">
    <location>
        <begin position="434"/>
        <end position="461"/>
    </location>
</feature>
<sequence length="678" mass="77317">MNKIILRPLNNLAIKLFCLVIFFCLISCNNYTDDDNGKKIDELLTFNEFVPITRYHIKKLDSLRNQIDNKDIPKLSRFYTLKSDFLSGVNPDSAQIYADSLVNLFSDESDIKTYKKAYFDALMTKGYRLFNTGKYNQAVILFLQARAFGLKNLGICDTKAIDERIGNVYYVQRNFTMAAFYYNKTYHAELGCKDKRNPEDKFYKIQALLNNTGYCYELMNDIDRAASFYQRDLAYIDSTKATKLVAMPGLNNAIAAVTDNLGSIYLKKGQLDKAEFLLKKSLNTPYAGDEGIRIAPLIKLGILYTQKNNIPLAQQRFSEAEQLLKKIHNGYYESRLSQGRALLYAKLGDFHNAYLEEQNHQSLKEKLDEEANKLSTINIEKDLAGVEQEFALQNLKKIDSIKNIYLIFASFLLVLVVVIALLLKRNFEQSKKNSQIIKLNNEELQESLQKLELVNQNYARIMKVMTHDLKNPLNGILSISALLAEEEKIPKKQKVSIVVIKESADNALAMINEILDSSLFVTGRVKIRRENINIQLVLQQCVSMLKFKANEKGQTLTLTTAHEIIIHANKEKLWRVFNNIIVNAIKFSPPSKKITVGIKELPRYIIVSVEDNGIGIPEVYSEKIYDVFTETKRPGTAGEKPYGLGLSISKQIIDAHFGKIWFENNPKGGTIFFVQLPK</sequence>
<dbReference type="EC" id="2.7.13.3" evidence="2"/>
<proteinExistence type="predicted"/>
<dbReference type="PANTHER" id="PTHR43711">
    <property type="entry name" value="TWO-COMPONENT HISTIDINE KINASE"/>
    <property type="match status" value="1"/>
</dbReference>
<keyword evidence="5" id="KW-0418">Kinase</keyword>
<dbReference type="CDD" id="cd00082">
    <property type="entry name" value="HisKA"/>
    <property type="match status" value="1"/>
</dbReference>
<keyword evidence="11" id="KW-1185">Reference proteome</keyword>
<keyword evidence="3" id="KW-0597">Phosphoprotein</keyword>
<organism evidence="10 11">
    <name type="scientific">Pedobacter polaris</name>
    <dbReference type="NCBI Taxonomy" id="2571273"/>
    <lineage>
        <taxon>Bacteria</taxon>
        <taxon>Pseudomonadati</taxon>
        <taxon>Bacteroidota</taxon>
        <taxon>Sphingobacteriia</taxon>
        <taxon>Sphingobacteriales</taxon>
        <taxon>Sphingobacteriaceae</taxon>
        <taxon>Pedobacter</taxon>
    </lineage>
</organism>
<dbReference type="Pfam" id="PF02518">
    <property type="entry name" value="HATPase_c"/>
    <property type="match status" value="1"/>
</dbReference>
<reference evidence="10 11" key="1">
    <citation type="submission" date="2019-04" db="EMBL/GenBank/DDBJ databases">
        <title>Pedobacter sp. RP-3-22 sp. nov., isolated from Arctic soil.</title>
        <authorList>
            <person name="Dahal R.H."/>
            <person name="Kim D.-U."/>
        </authorList>
    </citation>
    <scope>NUCLEOTIDE SEQUENCE [LARGE SCALE GENOMIC DNA]</scope>
    <source>
        <strain evidence="10 11">RP-3-22</strain>
    </source>
</reference>
<keyword evidence="8" id="KW-0472">Membrane</keyword>
<evidence type="ECO:0000256" key="3">
    <source>
        <dbReference type="ARBA" id="ARBA00022553"/>
    </source>
</evidence>
<evidence type="ECO:0000256" key="5">
    <source>
        <dbReference type="ARBA" id="ARBA00022777"/>
    </source>
</evidence>
<evidence type="ECO:0000313" key="11">
    <source>
        <dbReference type="Proteomes" id="UP000309488"/>
    </source>
</evidence>
<dbReference type="SUPFAM" id="SSF48452">
    <property type="entry name" value="TPR-like"/>
    <property type="match status" value="2"/>
</dbReference>
<dbReference type="PANTHER" id="PTHR43711:SF31">
    <property type="entry name" value="HISTIDINE KINASE"/>
    <property type="match status" value="1"/>
</dbReference>
<feature type="transmembrane region" description="Helical" evidence="8">
    <location>
        <begin position="404"/>
        <end position="423"/>
    </location>
</feature>
<dbReference type="CDD" id="cd00075">
    <property type="entry name" value="HATPase"/>
    <property type="match status" value="1"/>
</dbReference>
<keyword evidence="6" id="KW-0902">Two-component regulatory system</keyword>
<evidence type="ECO:0000256" key="1">
    <source>
        <dbReference type="ARBA" id="ARBA00000085"/>
    </source>
</evidence>
<name>A0A4U1CR66_9SPHI</name>
<dbReference type="InterPro" id="IPR003661">
    <property type="entry name" value="HisK_dim/P_dom"/>
</dbReference>
<keyword evidence="8" id="KW-1133">Transmembrane helix</keyword>
<comment type="catalytic activity">
    <reaction evidence="1">
        <text>ATP + protein L-histidine = ADP + protein N-phospho-L-histidine.</text>
        <dbReference type="EC" id="2.7.13.3"/>
    </reaction>
</comment>
<dbReference type="PRINTS" id="PR00344">
    <property type="entry name" value="BCTRLSENSOR"/>
</dbReference>
<dbReference type="SMART" id="SM00387">
    <property type="entry name" value="HATPase_c"/>
    <property type="match status" value="1"/>
</dbReference>
<dbReference type="AlphaFoldDB" id="A0A4U1CR66"/>
<dbReference type="EMBL" id="SWBR01000002">
    <property type="protein sequence ID" value="TKC10541.1"/>
    <property type="molecule type" value="Genomic_DNA"/>
</dbReference>
<dbReference type="InterPro" id="IPR003594">
    <property type="entry name" value="HATPase_dom"/>
</dbReference>
<dbReference type="InterPro" id="IPR036890">
    <property type="entry name" value="HATPase_C_sf"/>
</dbReference>
<dbReference type="SUPFAM" id="SSF47384">
    <property type="entry name" value="Homodimeric domain of signal transducing histidine kinase"/>
    <property type="match status" value="1"/>
</dbReference>
<evidence type="ECO:0000256" key="7">
    <source>
        <dbReference type="SAM" id="Coils"/>
    </source>
</evidence>
<dbReference type="InterPro" id="IPR036097">
    <property type="entry name" value="HisK_dim/P_sf"/>
</dbReference>
<dbReference type="Pfam" id="PF00512">
    <property type="entry name" value="HisKA"/>
    <property type="match status" value="1"/>
</dbReference>
<evidence type="ECO:0000256" key="8">
    <source>
        <dbReference type="SAM" id="Phobius"/>
    </source>
</evidence>
<keyword evidence="4" id="KW-0808">Transferase</keyword>
<dbReference type="PROSITE" id="PS50109">
    <property type="entry name" value="HIS_KIN"/>
    <property type="match status" value="1"/>
</dbReference>
<evidence type="ECO:0000259" key="9">
    <source>
        <dbReference type="PROSITE" id="PS50109"/>
    </source>
</evidence>
<dbReference type="InterPro" id="IPR050736">
    <property type="entry name" value="Sensor_HK_Regulatory"/>
</dbReference>
<dbReference type="RefSeq" id="WP_136840480.1">
    <property type="nucleotide sequence ID" value="NZ_SWBR01000002.1"/>
</dbReference>
<evidence type="ECO:0000256" key="4">
    <source>
        <dbReference type="ARBA" id="ARBA00022679"/>
    </source>
</evidence>
<dbReference type="InterPro" id="IPR004358">
    <property type="entry name" value="Sig_transdc_His_kin-like_C"/>
</dbReference>
<dbReference type="OrthoDB" id="9810447at2"/>
<feature type="domain" description="Histidine kinase" evidence="9">
    <location>
        <begin position="464"/>
        <end position="678"/>
    </location>
</feature>
<dbReference type="FunFam" id="3.30.565.10:FF:000006">
    <property type="entry name" value="Sensor histidine kinase WalK"/>
    <property type="match status" value="1"/>
</dbReference>
<evidence type="ECO:0000313" key="10">
    <source>
        <dbReference type="EMBL" id="TKC10541.1"/>
    </source>
</evidence>
<dbReference type="InterPro" id="IPR005467">
    <property type="entry name" value="His_kinase_dom"/>
</dbReference>
<dbReference type="InterPro" id="IPR011990">
    <property type="entry name" value="TPR-like_helical_dom_sf"/>
</dbReference>
<accession>A0A4U1CR66</accession>
<dbReference type="SMART" id="SM00388">
    <property type="entry name" value="HisKA"/>
    <property type="match status" value="1"/>
</dbReference>
<comment type="caution">
    <text evidence="10">The sequence shown here is derived from an EMBL/GenBank/DDBJ whole genome shotgun (WGS) entry which is preliminary data.</text>
</comment>
<feature type="transmembrane region" description="Helical" evidence="8">
    <location>
        <begin position="12"/>
        <end position="32"/>
    </location>
</feature>
<dbReference type="Gene3D" id="1.25.40.10">
    <property type="entry name" value="Tetratricopeptide repeat domain"/>
    <property type="match status" value="2"/>
</dbReference>
<evidence type="ECO:0000256" key="2">
    <source>
        <dbReference type="ARBA" id="ARBA00012438"/>
    </source>
</evidence>
<keyword evidence="7" id="KW-0175">Coiled coil</keyword>
<dbReference type="Proteomes" id="UP000309488">
    <property type="component" value="Unassembled WGS sequence"/>
</dbReference>
<dbReference type="SUPFAM" id="SSF55874">
    <property type="entry name" value="ATPase domain of HSP90 chaperone/DNA topoisomerase II/histidine kinase"/>
    <property type="match status" value="1"/>
</dbReference>
<dbReference type="Gene3D" id="3.30.565.10">
    <property type="entry name" value="Histidine kinase-like ATPase, C-terminal domain"/>
    <property type="match status" value="1"/>
</dbReference>
<evidence type="ECO:0000256" key="6">
    <source>
        <dbReference type="ARBA" id="ARBA00023012"/>
    </source>
</evidence>
<gene>
    <name evidence="10" type="ORF">FA048_10185</name>
</gene>
<dbReference type="GO" id="GO:0000155">
    <property type="term" value="F:phosphorelay sensor kinase activity"/>
    <property type="evidence" value="ECO:0007669"/>
    <property type="project" value="InterPro"/>
</dbReference>
<keyword evidence="8" id="KW-0812">Transmembrane</keyword>